<comment type="caution">
    <text evidence="1">The sequence shown here is derived from an EMBL/GenBank/DDBJ whole genome shotgun (WGS) entry which is preliminary data.</text>
</comment>
<name>A0A2N1MBI1_9GLOM</name>
<evidence type="ECO:0000313" key="1">
    <source>
        <dbReference type="EMBL" id="PKK58969.1"/>
    </source>
</evidence>
<reference evidence="1 2" key="1">
    <citation type="submission" date="2016-04" db="EMBL/GenBank/DDBJ databases">
        <title>Genome analyses suggest a sexual origin of heterokaryosis in a supposedly ancient asexual fungus.</title>
        <authorList>
            <person name="Ropars J."/>
            <person name="Sedzielewska K."/>
            <person name="Noel J."/>
            <person name="Charron P."/>
            <person name="Farinelli L."/>
            <person name="Marton T."/>
            <person name="Kruger M."/>
            <person name="Pelin A."/>
            <person name="Brachmann A."/>
            <person name="Corradi N."/>
        </authorList>
    </citation>
    <scope>NUCLEOTIDE SEQUENCE [LARGE SCALE GENOMIC DNA]</scope>
    <source>
        <strain evidence="1 2">C2</strain>
    </source>
</reference>
<dbReference type="EMBL" id="LLXL01003288">
    <property type="protein sequence ID" value="PKK58969.1"/>
    <property type="molecule type" value="Genomic_DNA"/>
</dbReference>
<dbReference type="InterPro" id="IPR006553">
    <property type="entry name" value="Leu-rich_rpt_Cys-con_subtyp"/>
</dbReference>
<dbReference type="Gene3D" id="3.80.10.10">
    <property type="entry name" value="Ribonuclease Inhibitor"/>
    <property type="match status" value="2"/>
</dbReference>
<dbReference type="Proteomes" id="UP000233469">
    <property type="component" value="Unassembled WGS sequence"/>
</dbReference>
<dbReference type="VEuPathDB" id="FungiDB:RhiirA1_542370"/>
<dbReference type="GO" id="GO:0031146">
    <property type="term" value="P:SCF-dependent proteasomal ubiquitin-dependent protein catabolic process"/>
    <property type="evidence" value="ECO:0007669"/>
    <property type="project" value="TreeGrafter"/>
</dbReference>
<evidence type="ECO:0000313" key="2">
    <source>
        <dbReference type="Proteomes" id="UP000233469"/>
    </source>
</evidence>
<proteinExistence type="predicted"/>
<dbReference type="SMART" id="SM00367">
    <property type="entry name" value="LRR_CC"/>
    <property type="match status" value="9"/>
</dbReference>
<dbReference type="PANTHER" id="PTHR13318">
    <property type="entry name" value="PARTNER OF PAIRED, ISOFORM B-RELATED"/>
    <property type="match status" value="1"/>
</dbReference>
<dbReference type="VEuPathDB" id="FungiDB:RhiirFUN_000191"/>
<dbReference type="VEuPathDB" id="FungiDB:RhiirA1_471899"/>
<dbReference type="InterPro" id="IPR001611">
    <property type="entry name" value="Leu-rich_rpt"/>
</dbReference>
<dbReference type="SUPFAM" id="SSF52047">
    <property type="entry name" value="RNI-like"/>
    <property type="match status" value="2"/>
</dbReference>
<sequence>MQPILTSVKKVNLHIGFNDGEKHKSTSGEFIVLGPDWPGLDLILGGPWFRESGAILDICDSKLLLDDNFTILIKEIQHILFMAHSSVINLPELLEQLKGKGIKNRPQLERFIKIVCGRQKPVYSSSITHLKISYYHSLSDKKIKDIVSSCPNIIHLNFKRSTGFSDKALILIAGAYPDLKYLNLCDYADATGTLYQRFTNKGLLAISSSCHKLEYLNIYLHTGITELTICDIIRSYPELQHLNFSYCEVTNVVIKKIAHSCLNLKYLNLDGCRDISKEAVNQLISLKPNIHVENFVNTITPASFDAYSMMYTLSRRLGMPDDAPRDITFLDDYINDELMRRMDIVEASMRCPYSVEAKKIEGIVRTCPNIIHLNFENCVDFSNRALNRLKAYPNLRYLNLCRSGIMGDKVLCGIAGSCRKIEYLNIFFCQGITGRSLIKIAVEKRLSIEFLDFGSCVYVTETSICNAIHSCPNLQHLNLSFCGITDVTIKEISRSCLNLKYLNLEGCANITKEAIDQLVSLNPNIHVENFMNSMDMRAELDQEIRGLYNTWHSVGNNQNSVLSQIYRRPNSNSSIAIHSPTQGIISTLMSRAINGILANQAEWYSTDLTNPEQ</sequence>
<dbReference type="VEuPathDB" id="FungiDB:RhiirFUN_005557"/>
<dbReference type="PANTHER" id="PTHR13318:SF95">
    <property type="entry name" value="F-BOX PROTEIN YLR352W"/>
    <property type="match status" value="1"/>
</dbReference>
<dbReference type="InterPro" id="IPR032675">
    <property type="entry name" value="LRR_dom_sf"/>
</dbReference>
<reference evidence="1 2" key="2">
    <citation type="submission" date="2017-10" db="EMBL/GenBank/DDBJ databases">
        <title>Extensive intraspecific genome diversity in a model arbuscular mycorrhizal fungus.</title>
        <authorList>
            <person name="Chen E.C.H."/>
            <person name="Morin E."/>
            <person name="Baudet D."/>
            <person name="Noel J."/>
            <person name="Ndikumana S."/>
            <person name="Charron P."/>
            <person name="St-Onge C."/>
            <person name="Giorgi J."/>
            <person name="Grigoriev I.V."/>
            <person name="Roux C."/>
            <person name="Martin F.M."/>
            <person name="Corradi N."/>
        </authorList>
    </citation>
    <scope>NUCLEOTIDE SEQUENCE [LARGE SCALE GENOMIC DNA]</scope>
    <source>
        <strain evidence="1 2">C2</strain>
    </source>
</reference>
<organism evidence="1 2">
    <name type="scientific">Rhizophagus irregularis</name>
    <dbReference type="NCBI Taxonomy" id="588596"/>
    <lineage>
        <taxon>Eukaryota</taxon>
        <taxon>Fungi</taxon>
        <taxon>Fungi incertae sedis</taxon>
        <taxon>Mucoromycota</taxon>
        <taxon>Glomeromycotina</taxon>
        <taxon>Glomeromycetes</taxon>
        <taxon>Glomerales</taxon>
        <taxon>Glomeraceae</taxon>
        <taxon>Rhizophagus</taxon>
    </lineage>
</organism>
<evidence type="ECO:0008006" key="3">
    <source>
        <dbReference type="Google" id="ProtNLM"/>
    </source>
</evidence>
<dbReference type="GO" id="GO:0019005">
    <property type="term" value="C:SCF ubiquitin ligase complex"/>
    <property type="evidence" value="ECO:0007669"/>
    <property type="project" value="TreeGrafter"/>
</dbReference>
<accession>A0A2N1MBI1</accession>
<dbReference type="VEuPathDB" id="FungiDB:FUN_009814"/>
<gene>
    <name evidence="1" type="ORF">RhiirC2_857556</name>
</gene>
<dbReference type="Pfam" id="PF13516">
    <property type="entry name" value="LRR_6"/>
    <property type="match status" value="2"/>
</dbReference>
<protein>
    <recommendedName>
        <fullName evidence="3">RNI-like protein</fullName>
    </recommendedName>
</protein>
<dbReference type="AlphaFoldDB" id="A0A2N1MBI1"/>